<dbReference type="OrthoDB" id="9806250at2"/>
<evidence type="ECO:0008006" key="4">
    <source>
        <dbReference type="Google" id="ProtNLM"/>
    </source>
</evidence>
<organism evidence="2 3">
    <name type="scientific">Candidatus Nitrospira inopinata</name>
    <dbReference type="NCBI Taxonomy" id="1715989"/>
    <lineage>
        <taxon>Bacteria</taxon>
        <taxon>Pseudomonadati</taxon>
        <taxon>Nitrospirota</taxon>
        <taxon>Nitrospiria</taxon>
        <taxon>Nitrospirales</taxon>
        <taxon>Nitrospiraceae</taxon>
        <taxon>Nitrospira</taxon>
    </lineage>
</organism>
<reference evidence="3" key="1">
    <citation type="submission" date="2015-09" db="EMBL/GenBank/DDBJ databases">
        <authorList>
            <person name="Daims H."/>
        </authorList>
    </citation>
    <scope>NUCLEOTIDE SEQUENCE [LARGE SCALE GENOMIC DNA]</scope>
</reference>
<dbReference type="STRING" id="1715989.NITINOP_3174"/>
<sequence length="366" mass="40630">MKTTLWKSLIVFCLVATCGTPDFSFAQSPAPTPSRPDVVTLKDGSLLYGEIIEMTGEVLSIKSASSADNMIKIKWDDVAALEVTHPIPFHLKEGTILNGTATAGPDRTINIQADPLQGSMTVPLSSIESINPLAQPPVVYIGSLNAGFSQATGNSRLRNVSVVGDLVARSEQLRLTMLGRYVYGDNAGVLITRNARGTIKLDFFITKRLFWFASAYFENDRFQDLKLRTAISSGPGFQWIDRGDYGGLFKDMTFYTEAGLSYFNEDFRTAADQSSFRARVSMKLDWPLFDGRVTLYHYDEIFPSIENASDFFLTMDNGIRLKIVAGLASGFQVTTRYNNRPPAGTTDTDHLYLFTLGYSFDTTRKR</sequence>
<dbReference type="AlphaFoldDB" id="A0A0S4L289"/>
<evidence type="ECO:0000313" key="2">
    <source>
        <dbReference type="EMBL" id="CUQ68146.1"/>
    </source>
</evidence>
<evidence type="ECO:0000313" key="3">
    <source>
        <dbReference type="Proteomes" id="UP000066284"/>
    </source>
</evidence>
<evidence type="ECO:0000256" key="1">
    <source>
        <dbReference type="SAM" id="SignalP"/>
    </source>
</evidence>
<dbReference type="RefSeq" id="WP_158023449.1">
    <property type="nucleotide sequence ID" value="NZ_LN885086.1"/>
</dbReference>
<dbReference type="InterPro" id="IPR007433">
    <property type="entry name" value="DUF481"/>
</dbReference>
<feature type="signal peptide" evidence="1">
    <location>
        <begin position="1"/>
        <end position="26"/>
    </location>
</feature>
<name>A0A0S4L289_9BACT</name>
<dbReference type="Proteomes" id="UP000066284">
    <property type="component" value="Chromosome 1"/>
</dbReference>
<feature type="chain" id="PRO_5006623672" description="DUF481 domain-containing protein" evidence="1">
    <location>
        <begin position="27"/>
        <end position="366"/>
    </location>
</feature>
<protein>
    <recommendedName>
        <fullName evidence="4">DUF481 domain-containing protein</fullName>
    </recommendedName>
</protein>
<dbReference type="EMBL" id="LN885086">
    <property type="protein sequence ID" value="CUQ68146.1"/>
    <property type="molecule type" value="Genomic_DNA"/>
</dbReference>
<gene>
    <name evidence="2" type="ORF">NITINOP_3174</name>
</gene>
<keyword evidence="3" id="KW-1185">Reference proteome</keyword>
<accession>A0A0S4L289</accession>
<keyword evidence="1" id="KW-0732">Signal</keyword>
<dbReference type="KEGG" id="nio:NITINOP_3174"/>
<proteinExistence type="predicted"/>
<dbReference type="Pfam" id="PF04338">
    <property type="entry name" value="DUF481"/>
    <property type="match status" value="1"/>
</dbReference>